<dbReference type="PANTHER" id="PTHR22884">
    <property type="entry name" value="SET DOMAIN PROTEINS"/>
    <property type="match status" value="1"/>
</dbReference>
<dbReference type="GO" id="GO:0032259">
    <property type="term" value="P:methylation"/>
    <property type="evidence" value="ECO:0007669"/>
    <property type="project" value="UniProtKB-KW"/>
</dbReference>
<keyword evidence="7" id="KW-0539">Nucleus</keyword>
<protein>
    <submittedName>
        <fullName evidence="9">SET domain-containing protein</fullName>
    </submittedName>
</protein>
<evidence type="ECO:0000256" key="4">
    <source>
        <dbReference type="ARBA" id="ARBA00022603"/>
    </source>
</evidence>
<reference evidence="9" key="1">
    <citation type="journal article" date="2020" name="Stud. Mycol.">
        <title>101 Dothideomycetes genomes: a test case for predicting lifestyles and emergence of pathogens.</title>
        <authorList>
            <person name="Haridas S."/>
            <person name="Albert R."/>
            <person name="Binder M."/>
            <person name="Bloem J."/>
            <person name="Labutti K."/>
            <person name="Salamov A."/>
            <person name="Andreopoulos B."/>
            <person name="Baker S."/>
            <person name="Barry K."/>
            <person name="Bills G."/>
            <person name="Bluhm B."/>
            <person name="Cannon C."/>
            <person name="Castanera R."/>
            <person name="Culley D."/>
            <person name="Daum C."/>
            <person name="Ezra D."/>
            <person name="Gonzalez J."/>
            <person name="Henrissat B."/>
            <person name="Kuo A."/>
            <person name="Liang C."/>
            <person name="Lipzen A."/>
            <person name="Lutzoni F."/>
            <person name="Magnuson J."/>
            <person name="Mondo S."/>
            <person name="Nolan M."/>
            <person name="Ohm R."/>
            <person name="Pangilinan J."/>
            <person name="Park H.-J."/>
            <person name="Ramirez L."/>
            <person name="Alfaro M."/>
            <person name="Sun H."/>
            <person name="Tritt A."/>
            <person name="Yoshinaga Y."/>
            <person name="Zwiers L.-H."/>
            <person name="Turgeon B."/>
            <person name="Goodwin S."/>
            <person name="Spatafora J."/>
            <person name="Crous P."/>
            <person name="Grigoriev I."/>
        </authorList>
    </citation>
    <scope>NUCLEOTIDE SEQUENCE</scope>
    <source>
        <strain evidence="9">CBS 269.34</strain>
    </source>
</reference>
<evidence type="ECO:0000256" key="3">
    <source>
        <dbReference type="ARBA" id="ARBA00022454"/>
    </source>
</evidence>
<organism evidence="9 10">
    <name type="scientific">Lophium mytilinum</name>
    <dbReference type="NCBI Taxonomy" id="390894"/>
    <lineage>
        <taxon>Eukaryota</taxon>
        <taxon>Fungi</taxon>
        <taxon>Dikarya</taxon>
        <taxon>Ascomycota</taxon>
        <taxon>Pezizomycotina</taxon>
        <taxon>Dothideomycetes</taxon>
        <taxon>Pleosporomycetidae</taxon>
        <taxon>Mytilinidiales</taxon>
        <taxon>Mytilinidiaceae</taxon>
        <taxon>Lophium</taxon>
    </lineage>
</organism>
<dbReference type="OrthoDB" id="308383at2759"/>
<evidence type="ECO:0000256" key="6">
    <source>
        <dbReference type="ARBA" id="ARBA00022691"/>
    </source>
</evidence>
<proteinExistence type="predicted"/>
<dbReference type="AlphaFoldDB" id="A0A6A6Q7K2"/>
<evidence type="ECO:0000259" key="8">
    <source>
        <dbReference type="PROSITE" id="PS50280"/>
    </source>
</evidence>
<dbReference type="GO" id="GO:0005634">
    <property type="term" value="C:nucleus"/>
    <property type="evidence" value="ECO:0007669"/>
    <property type="project" value="UniProtKB-SubCell"/>
</dbReference>
<dbReference type="SMART" id="SM00317">
    <property type="entry name" value="SET"/>
    <property type="match status" value="1"/>
</dbReference>
<accession>A0A6A6Q7K2</accession>
<feature type="domain" description="SET" evidence="8">
    <location>
        <begin position="105"/>
        <end position="224"/>
    </location>
</feature>
<dbReference type="EMBL" id="MU004204">
    <property type="protein sequence ID" value="KAF2488360.1"/>
    <property type="molecule type" value="Genomic_DNA"/>
</dbReference>
<keyword evidence="5" id="KW-0808">Transferase</keyword>
<evidence type="ECO:0000256" key="2">
    <source>
        <dbReference type="ARBA" id="ARBA00004286"/>
    </source>
</evidence>
<comment type="subcellular location">
    <subcellularLocation>
        <location evidence="2">Chromosome</location>
    </subcellularLocation>
    <subcellularLocation>
        <location evidence="1">Nucleus</location>
    </subcellularLocation>
</comment>
<dbReference type="SUPFAM" id="SSF82199">
    <property type="entry name" value="SET domain"/>
    <property type="match status" value="1"/>
</dbReference>
<dbReference type="InterPro" id="IPR046341">
    <property type="entry name" value="SET_dom_sf"/>
</dbReference>
<dbReference type="InterPro" id="IPR050777">
    <property type="entry name" value="SET2_Histone-Lys_MeTrsfase"/>
</dbReference>
<evidence type="ECO:0000313" key="10">
    <source>
        <dbReference type="Proteomes" id="UP000799750"/>
    </source>
</evidence>
<keyword evidence="10" id="KW-1185">Reference proteome</keyword>
<evidence type="ECO:0000256" key="5">
    <source>
        <dbReference type="ARBA" id="ARBA00022679"/>
    </source>
</evidence>
<keyword evidence="6" id="KW-0949">S-adenosyl-L-methionine</keyword>
<dbReference type="GO" id="GO:0005694">
    <property type="term" value="C:chromosome"/>
    <property type="evidence" value="ECO:0007669"/>
    <property type="project" value="UniProtKB-SubCell"/>
</dbReference>
<dbReference type="GO" id="GO:0008168">
    <property type="term" value="F:methyltransferase activity"/>
    <property type="evidence" value="ECO:0007669"/>
    <property type="project" value="UniProtKB-KW"/>
</dbReference>
<dbReference type="Pfam" id="PF00856">
    <property type="entry name" value="SET"/>
    <property type="match status" value="1"/>
</dbReference>
<dbReference type="Proteomes" id="UP000799750">
    <property type="component" value="Unassembled WGS sequence"/>
</dbReference>
<dbReference type="PROSITE" id="PS50280">
    <property type="entry name" value="SET"/>
    <property type="match status" value="1"/>
</dbReference>
<sequence>MVRLKAPPKSKPFRFTSISGRRRIAKNIRSKTIPRQCGSVTFNPSEWPTNRPKGWNGPKTWKPSLDTLLTTTEGMCLLCGDETPKPNSCKCSLEAFRAKEAQWEKLFELKEVEGMGVGVFAKKRIGPRTVIGEYTGVLNPPGHLYDTSEVGYHVQVPLGPSISSKPCGSIDATHEGSFARFVNHSCNAKARFVTGRVGRTRVTAIMMKGNRAVKVGEQLTVDYGPWYFQGGQYCYCGYWRCRHLDPDARST</sequence>
<keyword evidence="4" id="KW-0489">Methyltransferase</keyword>
<evidence type="ECO:0000313" key="9">
    <source>
        <dbReference type="EMBL" id="KAF2488360.1"/>
    </source>
</evidence>
<evidence type="ECO:0000256" key="1">
    <source>
        <dbReference type="ARBA" id="ARBA00004123"/>
    </source>
</evidence>
<gene>
    <name evidence="9" type="ORF">BU16DRAFT_623655</name>
</gene>
<keyword evidence="3" id="KW-0158">Chromosome</keyword>
<dbReference type="Gene3D" id="2.170.270.10">
    <property type="entry name" value="SET domain"/>
    <property type="match status" value="1"/>
</dbReference>
<dbReference type="InterPro" id="IPR001214">
    <property type="entry name" value="SET_dom"/>
</dbReference>
<name>A0A6A6Q7K2_9PEZI</name>
<evidence type="ECO:0000256" key="7">
    <source>
        <dbReference type="ARBA" id="ARBA00023242"/>
    </source>
</evidence>